<organism evidence="1 2">
    <name type="scientific">Staurois parvus</name>
    <dbReference type="NCBI Taxonomy" id="386267"/>
    <lineage>
        <taxon>Eukaryota</taxon>
        <taxon>Metazoa</taxon>
        <taxon>Chordata</taxon>
        <taxon>Craniata</taxon>
        <taxon>Vertebrata</taxon>
        <taxon>Euteleostomi</taxon>
        <taxon>Amphibia</taxon>
        <taxon>Batrachia</taxon>
        <taxon>Anura</taxon>
        <taxon>Neobatrachia</taxon>
        <taxon>Ranoidea</taxon>
        <taxon>Ranidae</taxon>
        <taxon>Staurois</taxon>
    </lineage>
</organism>
<evidence type="ECO:0000313" key="1">
    <source>
        <dbReference type="EMBL" id="CAI9575660.1"/>
    </source>
</evidence>
<evidence type="ECO:0008006" key="3">
    <source>
        <dbReference type="Google" id="ProtNLM"/>
    </source>
</evidence>
<accession>A0ABN9DSQ8</accession>
<feature type="non-terminal residue" evidence="1">
    <location>
        <position position="100"/>
    </location>
</feature>
<dbReference type="Proteomes" id="UP001162483">
    <property type="component" value="Unassembled WGS sequence"/>
</dbReference>
<name>A0ABN9DSQ8_9NEOB</name>
<reference evidence="1" key="1">
    <citation type="submission" date="2023-05" db="EMBL/GenBank/DDBJ databases">
        <authorList>
            <person name="Stuckert A."/>
        </authorList>
    </citation>
    <scope>NUCLEOTIDE SEQUENCE</scope>
</reference>
<comment type="caution">
    <text evidence="1">The sequence shown here is derived from an EMBL/GenBank/DDBJ whole genome shotgun (WGS) entry which is preliminary data.</text>
</comment>
<dbReference type="EMBL" id="CATNWA010014767">
    <property type="protein sequence ID" value="CAI9575660.1"/>
    <property type="molecule type" value="Genomic_DNA"/>
</dbReference>
<evidence type="ECO:0000313" key="2">
    <source>
        <dbReference type="Proteomes" id="UP001162483"/>
    </source>
</evidence>
<keyword evidence="2" id="KW-1185">Reference proteome</keyword>
<gene>
    <name evidence="1" type="ORF">SPARVUS_LOCUS8228777</name>
</gene>
<protein>
    <recommendedName>
        <fullName evidence="3">Secreted protein</fullName>
    </recommendedName>
</protein>
<proteinExistence type="predicted"/>
<sequence>MLVIGIPLLMLTAPSLIIRALMISTLMISVAPSVPPVSAHQCHIPVLISATSMPHKRCLPAHITATYQCPISAAFHYQLSVPVSVTYHCHQCQSVLPISA</sequence>